<dbReference type="GO" id="GO:0030246">
    <property type="term" value="F:carbohydrate binding"/>
    <property type="evidence" value="ECO:0007669"/>
    <property type="project" value="TreeGrafter"/>
</dbReference>
<comment type="subcellular location">
    <subcellularLocation>
        <location evidence="1">Cell envelope</location>
    </subcellularLocation>
</comment>
<sequence length="347" mass="35164">MTRRSHLPALLATGVAGLLALTACSSGAAADGASTASSAADGDSVSISLVRQLGSGDYFEQWLAGAQAQADELGVDLQVSNADGDDNQQSLDLESAVNQAPDAIIVDHGFADTIGDGVTAALDAGIPVVAFDAEVEDERAVTVSQSDHELAQASLDQLLEDTGGTAQVLYAYVAGYAPLDRRNETWEDVKAANPGLEQVAQIGVVSDSTASAVADQAKAALQANPGVTAIFAPYDEFAKGATLAVQELGLEGTVKIYGADISTADIEVLTAENSPWVATAATDPANVGAVTVRAAYLAATGGDVPASIEVTPTLILADELRDAGVTTIADLAAVFPGLTTDDLVPVP</sequence>
<dbReference type="PANTHER" id="PTHR30036:SF7">
    <property type="entry name" value="ABC TRANSPORTER PERIPLASMIC-BINDING PROTEIN YPHF"/>
    <property type="match status" value="1"/>
</dbReference>
<dbReference type="SUPFAM" id="SSF53822">
    <property type="entry name" value="Periplasmic binding protein-like I"/>
    <property type="match status" value="1"/>
</dbReference>
<dbReference type="InterPro" id="IPR050555">
    <property type="entry name" value="Bact_Solute-Bind_Prot2"/>
</dbReference>
<feature type="chain" id="PRO_5039566766" evidence="3">
    <location>
        <begin position="31"/>
        <end position="347"/>
    </location>
</feature>
<dbReference type="PANTHER" id="PTHR30036">
    <property type="entry name" value="D-XYLOSE-BINDING PERIPLASMIC PROTEIN"/>
    <property type="match status" value="1"/>
</dbReference>
<proteinExistence type="inferred from homology"/>
<dbReference type="Pfam" id="PF13407">
    <property type="entry name" value="Peripla_BP_4"/>
    <property type="match status" value="1"/>
</dbReference>
<keyword evidence="6" id="KW-1185">Reference proteome</keyword>
<comment type="caution">
    <text evidence="5">The sequence shown here is derived from an EMBL/GenBank/DDBJ whole genome shotgun (WGS) entry which is preliminary data.</text>
</comment>
<comment type="similarity">
    <text evidence="2">Belongs to the bacterial solute-binding protein 2 family.</text>
</comment>
<dbReference type="AlphaFoldDB" id="A0A512PG00"/>
<dbReference type="InterPro" id="IPR025997">
    <property type="entry name" value="SBP_2_dom"/>
</dbReference>
<gene>
    <name evidence="5" type="ORF">CSO01_28430</name>
</gene>
<keyword evidence="3" id="KW-0732">Signal</keyword>
<evidence type="ECO:0000256" key="1">
    <source>
        <dbReference type="ARBA" id="ARBA00004196"/>
    </source>
</evidence>
<reference evidence="5 6" key="1">
    <citation type="submission" date="2019-07" db="EMBL/GenBank/DDBJ databases">
        <title>Whole genome shotgun sequence of Cellulomonas soli NBRC 109434.</title>
        <authorList>
            <person name="Hosoyama A."/>
            <person name="Uohara A."/>
            <person name="Ohji S."/>
            <person name="Ichikawa N."/>
        </authorList>
    </citation>
    <scope>NUCLEOTIDE SEQUENCE [LARGE SCALE GENOMIC DNA]</scope>
    <source>
        <strain evidence="5 6">NBRC 109434</strain>
    </source>
</reference>
<dbReference type="EMBL" id="BKAL01000010">
    <property type="protein sequence ID" value="GEP70128.1"/>
    <property type="molecule type" value="Genomic_DNA"/>
</dbReference>
<evidence type="ECO:0000256" key="2">
    <source>
        <dbReference type="ARBA" id="ARBA00007639"/>
    </source>
</evidence>
<dbReference type="GO" id="GO:0030288">
    <property type="term" value="C:outer membrane-bounded periplasmic space"/>
    <property type="evidence" value="ECO:0007669"/>
    <property type="project" value="TreeGrafter"/>
</dbReference>
<feature type="domain" description="Periplasmic binding protein" evidence="4">
    <location>
        <begin position="53"/>
        <end position="301"/>
    </location>
</feature>
<protein>
    <submittedName>
        <fullName evidence="5">Sugar ABC transporter substrate-binding protein</fullName>
    </submittedName>
</protein>
<evidence type="ECO:0000256" key="3">
    <source>
        <dbReference type="SAM" id="SignalP"/>
    </source>
</evidence>
<name>A0A512PG00_9CELL</name>
<dbReference type="InterPro" id="IPR028082">
    <property type="entry name" value="Peripla_BP_I"/>
</dbReference>
<evidence type="ECO:0000259" key="4">
    <source>
        <dbReference type="Pfam" id="PF13407"/>
    </source>
</evidence>
<dbReference type="PROSITE" id="PS51257">
    <property type="entry name" value="PROKAR_LIPOPROTEIN"/>
    <property type="match status" value="1"/>
</dbReference>
<evidence type="ECO:0000313" key="6">
    <source>
        <dbReference type="Proteomes" id="UP000321798"/>
    </source>
</evidence>
<evidence type="ECO:0000313" key="5">
    <source>
        <dbReference type="EMBL" id="GEP70128.1"/>
    </source>
</evidence>
<feature type="signal peptide" evidence="3">
    <location>
        <begin position="1"/>
        <end position="30"/>
    </location>
</feature>
<dbReference type="Proteomes" id="UP000321798">
    <property type="component" value="Unassembled WGS sequence"/>
</dbReference>
<dbReference type="RefSeq" id="WP_179561765.1">
    <property type="nucleotide sequence ID" value="NZ_BAABBJ010000002.1"/>
</dbReference>
<organism evidence="5 6">
    <name type="scientific">Cellulomonas soli</name>
    <dbReference type="NCBI Taxonomy" id="931535"/>
    <lineage>
        <taxon>Bacteria</taxon>
        <taxon>Bacillati</taxon>
        <taxon>Actinomycetota</taxon>
        <taxon>Actinomycetes</taxon>
        <taxon>Micrococcales</taxon>
        <taxon>Cellulomonadaceae</taxon>
        <taxon>Cellulomonas</taxon>
    </lineage>
</organism>
<dbReference type="Gene3D" id="3.40.50.2300">
    <property type="match status" value="2"/>
</dbReference>
<accession>A0A512PG00</accession>